<dbReference type="InterPro" id="IPR038081">
    <property type="entry name" value="CalX-like_sf"/>
</dbReference>
<feature type="compositionally biased region" description="Low complexity" evidence="4">
    <location>
        <begin position="351"/>
        <end position="366"/>
    </location>
</feature>
<dbReference type="PRINTS" id="PR00313">
    <property type="entry name" value="CABNDNGRPT"/>
</dbReference>
<evidence type="ECO:0000256" key="2">
    <source>
        <dbReference type="ARBA" id="ARBA00022737"/>
    </source>
</evidence>
<evidence type="ECO:0000259" key="5">
    <source>
        <dbReference type="Pfam" id="PF03160"/>
    </source>
</evidence>
<feature type="domain" description="Calx-beta" evidence="5">
    <location>
        <begin position="203"/>
        <end position="320"/>
    </location>
</feature>
<reference evidence="6 7" key="1">
    <citation type="submission" date="2020-08" db="EMBL/GenBank/DDBJ databases">
        <title>Novel species isolated from subtropical streams in China.</title>
        <authorList>
            <person name="Lu H."/>
        </authorList>
    </citation>
    <scope>NUCLEOTIDE SEQUENCE [LARGE SCALE GENOMIC DNA]</scope>
    <source>
        <strain evidence="6 7">KCTC 52442</strain>
    </source>
</reference>
<evidence type="ECO:0000313" key="7">
    <source>
        <dbReference type="Proteomes" id="UP000643610"/>
    </source>
</evidence>
<sequence length="931" mass="93566">NLGGGTATAGSDYNATPTFNNGVTLVGGNLIVPAGVSSFTVTVATINDSVVDSASPESLPLVIGGVTGNGGIIDDDQPTITTVEPGAAGPGGDTVVEGNSLVYTVSLSGTTTIASTYAYNLGGGTATAGSDYNSTATFNNGVTLVGGNLIVPAGVSSFTVTVVTIDDAVADSAATETLPLVIGGLTGNGGIVDNEPVPTAAVSNVTVAENGGFAQFTLSLSGLSSVATSFSLALANGSATGAGVDYGSSGASNLQVSTNGGTTWVNANTVTIPAGTLSVLVRTPVLTDSLVESAENFTLTATRTAGVTSNATAVGTATITDNVLPTVAAQSRSVSEEGLSSGIADTVGNPSDTTNSTSTSGTMTATDPDGTISAWSLTSAPSGITSNGVAVTWNLVGQTYTGTAGATQVATLTINNAGAYTFTLLAPIDHVAAGGENIRALTFGVGANDGFGVGTGTLTINVEDDSPVTTVFTHQLFVGVDNISVNDLDAGFVNAVNTSGGAVTGVNVDSTDAFVDRLLWGTGNPQSGYELVDNTNFTSTAGTAVTLGQLFEVGKFTHNNFPVSGASLDRTDLTLSFDVVINGVSTNVPFTVVLDHTETTNTSDPEASRDIIQLPSTSSTINIAGQNYVVNLNGFKDADGNLVTQIRTLESAASTFGIFASVTTVEPLPVASGRVLAQGGADGLTNTVTWSGTSTYGSFVGNADGTYTFTMNEATRSSLATGTQLNASFNYTFTDRDGDTSTNVLNIAIGGYRNVEGTATANTLTGQNSVADILFGYAGNDTLSGGSGDDVLIGGTGNDNLTGGAGADTFKWGLSDNGTTGTPAVDTITDFGTANYAAGGDRLDLRDLLVGESTATLDKFLHFNWNGTNTILYISTSGAFNAGNGTATNPTDVTNNDVQQIVFNGVNLTTGFTTDLQLINDLISKGKIITD</sequence>
<organism evidence="6 7">
    <name type="scientific">Undibacterium amnicola</name>
    <dbReference type="NCBI Taxonomy" id="1834038"/>
    <lineage>
        <taxon>Bacteria</taxon>
        <taxon>Pseudomonadati</taxon>
        <taxon>Pseudomonadota</taxon>
        <taxon>Betaproteobacteria</taxon>
        <taxon>Burkholderiales</taxon>
        <taxon>Oxalobacteraceae</taxon>
        <taxon>Undibacterium</taxon>
    </lineage>
</organism>
<keyword evidence="2" id="KW-0677">Repeat</keyword>
<dbReference type="InterPro" id="IPR018511">
    <property type="entry name" value="Hemolysin-typ_Ca-bd_CS"/>
</dbReference>
<feature type="domain" description="Calx-beta" evidence="5">
    <location>
        <begin position="106"/>
        <end position="181"/>
    </location>
</feature>
<feature type="domain" description="Calx-beta" evidence="5">
    <location>
        <begin position="5"/>
        <end position="55"/>
    </location>
</feature>
<evidence type="ECO:0000256" key="3">
    <source>
        <dbReference type="ARBA" id="ARBA00022837"/>
    </source>
</evidence>
<dbReference type="InterPro" id="IPR003644">
    <property type="entry name" value="Calx_beta"/>
</dbReference>
<name>A0ABR6XLV1_9BURK</name>
<evidence type="ECO:0000256" key="4">
    <source>
        <dbReference type="SAM" id="MobiDB-lite"/>
    </source>
</evidence>
<dbReference type="EMBL" id="JACOFU010000001">
    <property type="protein sequence ID" value="MBC3829882.1"/>
    <property type="molecule type" value="Genomic_DNA"/>
</dbReference>
<keyword evidence="7" id="KW-1185">Reference proteome</keyword>
<dbReference type="SUPFAM" id="SSF51120">
    <property type="entry name" value="beta-Roll"/>
    <property type="match status" value="1"/>
</dbReference>
<dbReference type="SUPFAM" id="SSF141072">
    <property type="entry name" value="CalX-like"/>
    <property type="match status" value="3"/>
</dbReference>
<evidence type="ECO:0000256" key="1">
    <source>
        <dbReference type="ARBA" id="ARBA00022729"/>
    </source>
</evidence>
<gene>
    <name evidence="6" type="ORF">H8K33_00005</name>
</gene>
<comment type="caution">
    <text evidence="6">The sequence shown here is derived from an EMBL/GenBank/DDBJ whole genome shotgun (WGS) entry which is preliminary data.</text>
</comment>
<dbReference type="NCBIfam" id="TIGR03661">
    <property type="entry name" value="T1SS_VCA0849"/>
    <property type="match status" value="1"/>
</dbReference>
<dbReference type="Pfam" id="PF03160">
    <property type="entry name" value="Calx-beta"/>
    <property type="match status" value="3"/>
</dbReference>
<dbReference type="Proteomes" id="UP000643610">
    <property type="component" value="Unassembled WGS sequence"/>
</dbReference>
<keyword evidence="1" id="KW-0732">Signal</keyword>
<dbReference type="Gene3D" id="2.60.40.2030">
    <property type="match status" value="3"/>
</dbReference>
<feature type="region of interest" description="Disordered" evidence="4">
    <location>
        <begin position="338"/>
        <end position="368"/>
    </location>
</feature>
<dbReference type="PROSITE" id="PS00330">
    <property type="entry name" value="HEMOLYSIN_CALCIUM"/>
    <property type="match status" value="2"/>
</dbReference>
<dbReference type="InterPro" id="IPR047995">
    <property type="entry name" value="Choice_anch_K"/>
</dbReference>
<proteinExistence type="predicted"/>
<dbReference type="InterPro" id="IPR001343">
    <property type="entry name" value="Hemolysn_Ca-bd"/>
</dbReference>
<feature type="non-terminal residue" evidence="6">
    <location>
        <position position="1"/>
    </location>
</feature>
<accession>A0ABR6XLV1</accession>
<dbReference type="InterPro" id="IPR019960">
    <property type="entry name" value="T1SS_VCA0849"/>
</dbReference>
<dbReference type="Gene3D" id="2.150.10.10">
    <property type="entry name" value="Serralysin-like metalloprotease, C-terminal"/>
    <property type="match status" value="1"/>
</dbReference>
<dbReference type="RefSeq" id="WP_186888944.1">
    <property type="nucleotide sequence ID" value="NZ_JACOFU010000001.1"/>
</dbReference>
<dbReference type="InterPro" id="IPR011049">
    <property type="entry name" value="Serralysin-like_metalloprot_C"/>
</dbReference>
<dbReference type="Pfam" id="PF00353">
    <property type="entry name" value="HemolysinCabind"/>
    <property type="match status" value="1"/>
</dbReference>
<evidence type="ECO:0000313" key="6">
    <source>
        <dbReference type="EMBL" id="MBC3829882.1"/>
    </source>
</evidence>
<keyword evidence="3" id="KW-0106">Calcium</keyword>
<protein>
    <submittedName>
        <fullName evidence="6">Choice-of-anchor K domain-containing protein</fullName>
    </submittedName>
</protein>
<dbReference type="NCBIfam" id="NF038131">
    <property type="entry name" value="choice_anch_K"/>
    <property type="match status" value="1"/>
</dbReference>